<proteinExistence type="predicted"/>
<dbReference type="Pfam" id="PF12146">
    <property type="entry name" value="Hydrolase_4"/>
    <property type="match status" value="1"/>
</dbReference>
<reference evidence="2 3" key="1">
    <citation type="submission" date="2019-05" db="EMBL/GenBank/DDBJ databases">
        <authorList>
            <person name="Zhang J.-Y."/>
            <person name="Feg X."/>
            <person name="Du Z.-J."/>
        </authorList>
    </citation>
    <scope>NUCLEOTIDE SEQUENCE [LARGE SCALE GENOMIC DNA]</scope>
    <source>
        <strain evidence="2 3">RZ26</strain>
    </source>
</reference>
<accession>A0A5S3PRN3</accession>
<dbReference type="PANTHER" id="PTHR12277">
    <property type="entry name" value="ALPHA/BETA HYDROLASE DOMAIN-CONTAINING PROTEIN"/>
    <property type="match status" value="1"/>
</dbReference>
<gene>
    <name evidence="2" type="ORF">FEE95_13015</name>
</gene>
<name>A0A5S3PRN3_9FLAO</name>
<feature type="domain" description="Serine aminopeptidase S33" evidence="1">
    <location>
        <begin position="86"/>
        <end position="195"/>
    </location>
</feature>
<comment type="caution">
    <text evidence="2">The sequence shown here is derived from an EMBL/GenBank/DDBJ whole genome shotgun (WGS) entry which is preliminary data.</text>
</comment>
<sequence length="292" mass="32865">MEHMKKIVKITSWTFLILLLPVVGYSIYVYQSSPWVKALANHDESQLFYRPTTKVYDIDDVVYYESILVVEDSLTVYAYIFEPVIPPKAKIFLIHGNSGNVSTNAEAIKALVNNGFMVYSVDWRGYGKSTGVPSYQGILADTEEAFTDFYEGSPIDSLKTIVYGMSLGGQLAVKIAKDNPSKIDALVLDGSLASAHSFIEDNVEGSVLSLLMKKPEDYNQDYVAVRDIVDIENMPKLIIHSKTDRAVPFKRGQSIYDAAQEPKEFWETDTEHIRTLQDLTKETIEKLEALIQ</sequence>
<evidence type="ECO:0000313" key="2">
    <source>
        <dbReference type="EMBL" id="TMM57400.1"/>
    </source>
</evidence>
<dbReference type="EMBL" id="VATY01000002">
    <property type="protein sequence ID" value="TMM57400.1"/>
    <property type="molecule type" value="Genomic_DNA"/>
</dbReference>
<evidence type="ECO:0000313" key="3">
    <source>
        <dbReference type="Proteomes" id="UP000310314"/>
    </source>
</evidence>
<dbReference type="Proteomes" id="UP000310314">
    <property type="component" value="Unassembled WGS sequence"/>
</dbReference>
<dbReference type="GO" id="GO:0016787">
    <property type="term" value="F:hydrolase activity"/>
    <property type="evidence" value="ECO:0007669"/>
    <property type="project" value="UniProtKB-KW"/>
</dbReference>
<dbReference type="InterPro" id="IPR029058">
    <property type="entry name" value="AB_hydrolase_fold"/>
</dbReference>
<dbReference type="Gene3D" id="3.40.50.1820">
    <property type="entry name" value="alpha/beta hydrolase"/>
    <property type="match status" value="1"/>
</dbReference>
<organism evidence="2 3">
    <name type="scientific">Maribacter algarum</name>
    <name type="common">ex Zhang et al. 2020</name>
    <dbReference type="NCBI Taxonomy" id="2578118"/>
    <lineage>
        <taxon>Bacteria</taxon>
        <taxon>Pseudomonadati</taxon>
        <taxon>Bacteroidota</taxon>
        <taxon>Flavobacteriia</taxon>
        <taxon>Flavobacteriales</taxon>
        <taxon>Flavobacteriaceae</taxon>
        <taxon>Maribacter</taxon>
    </lineage>
</organism>
<dbReference type="SUPFAM" id="SSF53474">
    <property type="entry name" value="alpha/beta-Hydrolases"/>
    <property type="match status" value="1"/>
</dbReference>
<evidence type="ECO:0000259" key="1">
    <source>
        <dbReference type="Pfam" id="PF12146"/>
    </source>
</evidence>
<dbReference type="InterPro" id="IPR022742">
    <property type="entry name" value="Hydrolase_4"/>
</dbReference>
<keyword evidence="2" id="KW-0378">Hydrolase</keyword>
<protein>
    <submittedName>
        <fullName evidence="2">Alpha/beta fold hydrolase</fullName>
    </submittedName>
</protein>
<dbReference type="AlphaFoldDB" id="A0A5S3PRN3"/>
<dbReference type="OrthoDB" id="9791538at2"/>
<keyword evidence="3" id="KW-1185">Reference proteome</keyword>